<evidence type="ECO:0000256" key="2">
    <source>
        <dbReference type="SAM" id="Phobius"/>
    </source>
</evidence>
<dbReference type="InterPro" id="IPR041268">
    <property type="entry name" value="HU-CCDC81_bac_2"/>
</dbReference>
<dbReference type="Proteomes" id="UP000428260">
    <property type="component" value="Chromosome"/>
</dbReference>
<name>A0A6I6K3H4_9BACT</name>
<dbReference type="SUPFAM" id="SSF110997">
    <property type="entry name" value="Sporulation related repeat"/>
    <property type="match status" value="1"/>
</dbReference>
<feature type="region of interest" description="Disordered" evidence="1">
    <location>
        <begin position="157"/>
        <end position="275"/>
    </location>
</feature>
<gene>
    <name evidence="4" type="ORF">GM418_12685</name>
</gene>
<keyword evidence="2" id="KW-0472">Membrane</keyword>
<dbReference type="KEGG" id="mcos:GM418_12685"/>
<protein>
    <recommendedName>
        <fullName evidence="3">SPOR domain-containing protein</fullName>
    </recommendedName>
</protein>
<feature type="compositionally biased region" description="Acidic residues" evidence="1">
    <location>
        <begin position="261"/>
        <end position="275"/>
    </location>
</feature>
<evidence type="ECO:0000256" key="1">
    <source>
        <dbReference type="SAM" id="MobiDB-lite"/>
    </source>
</evidence>
<dbReference type="Pfam" id="PF05036">
    <property type="entry name" value="SPOR"/>
    <property type="match status" value="1"/>
</dbReference>
<evidence type="ECO:0000259" key="3">
    <source>
        <dbReference type="PROSITE" id="PS51724"/>
    </source>
</evidence>
<dbReference type="Gene3D" id="3.30.70.1070">
    <property type="entry name" value="Sporulation related repeat"/>
    <property type="match status" value="1"/>
</dbReference>
<keyword evidence="2" id="KW-1133">Transmembrane helix</keyword>
<dbReference type="InterPro" id="IPR036680">
    <property type="entry name" value="SPOR-like_sf"/>
</dbReference>
<proteinExistence type="predicted"/>
<organism evidence="4 5">
    <name type="scientific">Maribellus comscasis</name>
    <dbReference type="NCBI Taxonomy" id="2681766"/>
    <lineage>
        <taxon>Bacteria</taxon>
        <taxon>Pseudomonadati</taxon>
        <taxon>Bacteroidota</taxon>
        <taxon>Bacteroidia</taxon>
        <taxon>Marinilabiliales</taxon>
        <taxon>Prolixibacteraceae</taxon>
        <taxon>Maribellus</taxon>
    </lineage>
</organism>
<dbReference type="GO" id="GO:0042834">
    <property type="term" value="F:peptidoglycan binding"/>
    <property type="evidence" value="ECO:0007669"/>
    <property type="project" value="InterPro"/>
</dbReference>
<dbReference type="InterPro" id="IPR040495">
    <property type="entry name" value="HU-CCDC81_bac_1"/>
</dbReference>
<evidence type="ECO:0000313" key="4">
    <source>
        <dbReference type="EMBL" id="QGY44484.1"/>
    </source>
</evidence>
<dbReference type="Pfam" id="PF18175">
    <property type="entry name" value="HU-CCDC81_bac_2"/>
    <property type="match status" value="1"/>
</dbReference>
<dbReference type="AlphaFoldDB" id="A0A6I6K3H4"/>
<feature type="compositionally biased region" description="Basic and acidic residues" evidence="1">
    <location>
        <begin position="245"/>
        <end position="260"/>
    </location>
</feature>
<feature type="domain" description="SPOR" evidence="3">
    <location>
        <begin position="364"/>
        <end position="440"/>
    </location>
</feature>
<feature type="compositionally biased region" description="Acidic residues" evidence="1">
    <location>
        <begin position="216"/>
        <end position="225"/>
    </location>
</feature>
<accession>A0A6I6K3H4</accession>
<keyword evidence="2" id="KW-0812">Transmembrane</keyword>
<sequence>MPKQIEVNLGPFLYELLLDNETVIIPGFGAFISNYKPAEIDKETGKIVPPSKEITFNQNVRNNDGLLVGYVSKKQSVSHFDALRIIEKERENIIYQLDKGEKIVLEEIGYLLRNERDEIDFEAAIHENLLLDSFGLESISFEEEEEAEIVHVSEIPEIQAEEEREVESDVSEQNEIVGSNDEELTDESETEDEKTVDAVIAGEEVEEKEIESTFAEPEEPDENEFAENREEVTSQNFQGAETVAEDQKVDEIIEQEKIEEPEPEEEEELVLEDQPEEKRKKQSWLWFLLIFIPLIGAGLYLSKDKLFPDRSYKIVLQEDTAENTSELEENVPPLDTAVKDSAQEKLVDSVDSSLTESVPAEVADTGKSKFYLVGGSFKEQENVDKFMEQFDAEGYKPFLLGKRGNFFIVAIGTYSTEREAVLARDTFMEKNPDSGIWVFEDKSE</sequence>
<feature type="transmembrane region" description="Helical" evidence="2">
    <location>
        <begin position="284"/>
        <end position="301"/>
    </location>
</feature>
<feature type="compositionally biased region" description="Acidic residues" evidence="1">
    <location>
        <begin position="159"/>
        <end position="172"/>
    </location>
</feature>
<reference evidence="4 5" key="1">
    <citation type="submission" date="2019-11" db="EMBL/GenBank/DDBJ databases">
        <authorList>
            <person name="Zheng R.K."/>
            <person name="Sun C.M."/>
        </authorList>
    </citation>
    <scope>NUCLEOTIDE SEQUENCE [LARGE SCALE GENOMIC DNA]</scope>
    <source>
        <strain evidence="4 5">WC007</strain>
    </source>
</reference>
<feature type="compositionally biased region" description="Acidic residues" evidence="1">
    <location>
        <begin position="180"/>
        <end position="194"/>
    </location>
</feature>
<dbReference type="Pfam" id="PF18174">
    <property type="entry name" value="HU-CCDC81_bac_1"/>
    <property type="match status" value="1"/>
</dbReference>
<dbReference type="PROSITE" id="PS51724">
    <property type="entry name" value="SPOR"/>
    <property type="match status" value="1"/>
</dbReference>
<keyword evidence="5" id="KW-1185">Reference proteome</keyword>
<evidence type="ECO:0000313" key="5">
    <source>
        <dbReference type="Proteomes" id="UP000428260"/>
    </source>
</evidence>
<dbReference type="EMBL" id="CP046401">
    <property type="protein sequence ID" value="QGY44484.1"/>
    <property type="molecule type" value="Genomic_DNA"/>
</dbReference>
<dbReference type="InterPro" id="IPR007730">
    <property type="entry name" value="SPOR-like_dom"/>
</dbReference>